<protein>
    <recommendedName>
        <fullName evidence="1">P2X purinoreceptor 7 intracellular domain-containing protein</fullName>
    </recommendedName>
</protein>
<reference evidence="2 3" key="1">
    <citation type="submission" date="2022-05" db="EMBL/GenBank/DDBJ databases">
        <authorList>
            <consortium name="Genoscope - CEA"/>
            <person name="William W."/>
        </authorList>
    </citation>
    <scope>NUCLEOTIDE SEQUENCE [LARGE SCALE GENOMIC DNA]</scope>
</reference>
<gene>
    <name evidence="2" type="ORF">PEVE_00013859</name>
</gene>
<dbReference type="InterPro" id="IPR046815">
    <property type="entry name" value="P2RX7_C"/>
</dbReference>
<name>A0ABN8LXJ5_9CNID</name>
<evidence type="ECO:0000259" key="1">
    <source>
        <dbReference type="Pfam" id="PF20478"/>
    </source>
</evidence>
<dbReference type="EMBL" id="CALNXI010000203">
    <property type="protein sequence ID" value="CAH3022028.1"/>
    <property type="molecule type" value="Genomic_DNA"/>
</dbReference>
<comment type="caution">
    <text evidence="2">The sequence shown here is derived from an EMBL/GenBank/DDBJ whole genome shotgun (WGS) entry which is preliminary data.</text>
</comment>
<dbReference type="PANTHER" id="PTHR36981:SF1">
    <property type="entry name" value="P2X PURINORECEPTOR 7 INTRACELLULAR DOMAIN-CONTAINING PROTEIN"/>
    <property type="match status" value="1"/>
</dbReference>
<dbReference type="PANTHER" id="PTHR36981">
    <property type="entry name" value="ZGC:195170"/>
    <property type="match status" value="1"/>
</dbReference>
<sequence>MAYADEPLADEEWLKKYEEEVDETNKIEQELRERLEGSVQVDSWCSCGNCSRVVLQNLSECYCCQVLDGYKEAMCSESVLEDIQPETALRCITQHPGFGPVCLQKWSLHMAGERVKTKAKQRYRQTGSDESYLRSIAYREFTRFVYGFLGNKRIPLPACAYTVIRKQFPVGTDETYTGFELNEDD</sequence>
<feature type="domain" description="P2X purinoreceptor 7 intracellular" evidence="1">
    <location>
        <begin position="21"/>
        <end position="180"/>
    </location>
</feature>
<evidence type="ECO:0000313" key="2">
    <source>
        <dbReference type="EMBL" id="CAH3022028.1"/>
    </source>
</evidence>
<organism evidence="2 3">
    <name type="scientific">Porites evermanni</name>
    <dbReference type="NCBI Taxonomy" id="104178"/>
    <lineage>
        <taxon>Eukaryota</taxon>
        <taxon>Metazoa</taxon>
        <taxon>Cnidaria</taxon>
        <taxon>Anthozoa</taxon>
        <taxon>Hexacorallia</taxon>
        <taxon>Scleractinia</taxon>
        <taxon>Fungiina</taxon>
        <taxon>Poritidae</taxon>
        <taxon>Porites</taxon>
    </lineage>
</organism>
<keyword evidence="3" id="KW-1185">Reference proteome</keyword>
<dbReference type="Proteomes" id="UP001159427">
    <property type="component" value="Unassembled WGS sequence"/>
</dbReference>
<accession>A0ABN8LXJ5</accession>
<proteinExistence type="predicted"/>
<dbReference type="Pfam" id="PF20478">
    <property type="entry name" value="P2RX7_C"/>
    <property type="match status" value="1"/>
</dbReference>
<evidence type="ECO:0000313" key="3">
    <source>
        <dbReference type="Proteomes" id="UP001159427"/>
    </source>
</evidence>